<evidence type="ECO:0000313" key="2">
    <source>
        <dbReference type="EMBL" id="KUL66094.1"/>
    </source>
</evidence>
<gene>
    <name evidence="2" type="ORF">ADL28_04425</name>
</gene>
<feature type="region of interest" description="Disordered" evidence="1">
    <location>
        <begin position="1"/>
        <end position="24"/>
    </location>
</feature>
<comment type="caution">
    <text evidence="2">The sequence shown here is derived from an EMBL/GenBank/DDBJ whole genome shotgun (WGS) entry which is preliminary data.</text>
</comment>
<dbReference type="RefSeq" id="WP_156107372.1">
    <property type="nucleotide sequence ID" value="NZ_LLZJ01000029.1"/>
</dbReference>
<name>A0A0X3XAQ7_STRVO</name>
<reference evidence="3" key="1">
    <citation type="submission" date="2015-10" db="EMBL/GenBank/DDBJ databases">
        <authorList>
            <person name="Ju K.-S."/>
            <person name="Doroghazi J.R."/>
            <person name="Metcalf W.W."/>
        </authorList>
    </citation>
    <scope>NUCLEOTIDE SEQUENCE [LARGE SCALE GENOMIC DNA]</scope>
    <source>
        <strain evidence="3">NRRL F-8817</strain>
    </source>
</reference>
<organism evidence="2 3">
    <name type="scientific">Streptomyces violaceusniger</name>
    <dbReference type="NCBI Taxonomy" id="68280"/>
    <lineage>
        <taxon>Bacteria</taxon>
        <taxon>Bacillati</taxon>
        <taxon>Actinomycetota</taxon>
        <taxon>Actinomycetes</taxon>
        <taxon>Kitasatosporales</taxon>
        <taxon>Streptomycetaceae</taxon>
        <taxon>Streptomyces</taxon>
        <taxon>Streptomyces violaceusniger group</taxon>
    </lineage>
</organism>
<accession>A0A0X3XAQ7</accession>
<dbReference type="EMBL" id="LLZJ01000029">
    <property type="protein sequence ID" value="KUL66094.1"/>
    <property type="molecule type" value="Genomic_DNA"/>
</dbReference>
<dbReference type="Proteomes" id="UP000053413">
    <property type="component" value="Unassembled WGS sequence"/>
</dbReference>
<protein>
    <submittedName>
        <fullName evidence="2">Uncharacterized protein</fullName>
    </submittedName>
</protein>
<evidence type="ECO:0000256" key="1">
    <source>
        <dbReference type="SAM" id="MobiDB-lite"/>
    </source>
</evidence>
<dbReference type="OrthoDB" id="4334661at2"/>
<dbReference type="AlphaFoldDB" id="A0A0X3XAQ7"/>
<sequence>MTDTPWYMRTTDTTSVDKGTPERNEKHVRSIANTASEEADAEVAHLTAADAKGVELSPTTRMAMGFAKNARKAATQLRDN</sequence>
<proteinExistence type="predicted"/>
<evidence type="ECO:0000313" key="3">
    <source>
        <dbReference type="Proteomes" id="UP000053413"/>
    </source>
</evidence>